<sequence length="323" mass="37432">MIIAFWNCRGAGSQAFPLTTRDIVNKYGITILCLLEPHISGVRADKVSRRLGFSNWIRVESTGFSGGIWLLWNKDDFEITFLTSTTQLIYCQVKERDSNIVSLMTFVYGETSSVGRIALWNSLRSLATNSNLPWLVLGDFNIFLSLSDKLGGVDLSLISMRHFRNRINDTALIKAKIQGEKFTWEKQGLKERLDWVFTNFEWHNCFPHSIVRHKLKFKSDHRVVVVNSSLTSQRCSFKKTFSYQVAWTLEDDFKDLVNDTWHGKTWIQGLQSFQNSALQWNDNRLGNFTKKKKELIRRLEGIDRCRKMNLQTGLFQVGEKTLE</sequence>
<gene>
    <name evidence="2" type="ORF">QN277_001125</name>
</gene>
<reference evidence="2" key="1">
    <citation type="submission" date="2023-10" db="EMBL/GenBank/DDBJ databases">
        <title>Chromosome-level genome of the transformable northern wattle, Acacia crassicarpa.</title>
        <authorList>
            <person name="Massaro I."/>
            <person name="Sinha N.R."/>
            <person name="Poethig S."/>
            <person name="Leichty A.R."/>
        </authorList>
    </citation>
    <scope>NUCLEOTIDE SEQUENCE</scope>
    <source>
        <strain evidence="2">Acra3RX</strain>
        <tissue evidence="2">Leaf</tissue>
    </source>
</reference>
<dbReference type="PANTHER" id="PTHR35218">
    <property type="entry name" value="RNASE H DOMAIN-CONTAINING PROTEIN"/>
    <property type="match status" value="1"/>
</dbReference>
<feature type="domain" description="Endonuclease/exonuclease/phosphatase" evidence="1">
    <location>
        <begin position="5"/>
        <end position="199"/>
    </location>
</feature>
<accession>A0AAE1THZ5</accession>
<dbReference type="InterPro" id="IPR005135">
    <property type="entry name" value="Endo/exonuclease/phosphatase"/>
</dbReference>
<dbReference type="AlphaFoldDB" id="A0AAE1THZ5"/>
<proteinExistence type="predicted"/>
<name>A0AAE1THZ5_9FABA</name>
<dbReference type="PANTHER" id="PTHR35218:SF9">
    <property type="entry name" value="ENDONUCLEASE_EXONUCLEASE_PHOSPHATASE DOMAIN-CONTAINING PROTEIN"/>
    <property type="match status" value="1"/>
</dbReference>
<comment type="caution">
    <text evidence="2">The sequence shown here is derived from an EMBL/GenBank/DDBJ whole genome shotgun (WGS) entry which is preliminary data.</text>
</comment>
<dbReference type="InterPro" id="IPR036691">
    <property type="entry name" value="Endo/exonu/phosph_ase_sf"/>
</dbReference>
<evidence type="ECO:0000313" key="2">
    <source>
        <dbReference type="EMBL" id="KAK4284270.1"/>
    </source>
</evidence>
<dbReference type="Proteomes" id="UP001293593">
    <property type="component" value="Unassembled WGS sequence"/>
</dbReference>
<protein>
    <recommendedName>
        <fullName evidence="1">Endonuclease/exonuclease/phosphatase domain-containing protein</fullName>
    </recommendedName>
</protein>
<dbReference type="EMBL" id="JAWXYG010000001">
    <property type="protein sequence ID" value="KAK4284270.1"/>
    <property type="molecule type" value="Genomic_DNA"/>
</dbReference>
<organism evidence="2 3">
    <name type="scientific">Acacia crassicarpa</name>
    <name type="common">northern wattle</name>
    <dbReference type="NCBI Taxonomy" id="499986"/>
    <lineage>
        <taxon>Eukaryota</taxon>
        <taxon>Viridiplantae</taxon>
        <taxon>Streptophyta</taxon>
        <taxon>Embryophyta</taxon>
        <taxon>Tracheophyta</taxon>
        <taxon>Spermatophyta</taxon>
        <taxon>Magnoliopsida</taxon>
        <taxon>eudicotyledons</taxon>
        <taxon>Gunneridae</taxon>
        <taxon>Pentapetalae</taxon>
        <taxon>rosids</taxon>
        <taxon>fabids</taxon>
        <taxon>Fabales</taxon>
        <taxon>Fabaceae</taxon>
        <taxon>Caesalpinioideae</taxon>
        <taxon>mimosoid clade</taxon>
        <taxon>Acacieae</taxon>
        <taxon>Acacia</taxon>
    </lineage>
</organism>
<dbReference type="SUPFAM" id="SSF56219">
    <property type="entry name" value="DNase I-like"/>
    <property type="match status" value="1"/>
</dbReference>
<keyword evidence="3" id="KW-1185">Reference proteome</keyword>
<dbReference type="GO" id="GO:0003824">
    <property type="term" value="F:catalytic activity"/>
    <property type="evidence" value="ECO:0007669"/>
    <property type="project" value="InterPro"/>
</dbReference>
<evidence type="ECO:0000259" key="1">
    <source>
        <dbReference type="Pfam" id="PF03372"/>
    </source>
</evidence>
<evidence type="ECO:0000313" key="3">
    <source>
        <dbReference type="Proteomes" id="UP001293593"/>
    </source>
</evidence>
<dbReference type="Gene3D" id="3.60.10.10">
    <property type="entry name" value="Endonuclease/exonuclease/phosphatase"/>
    <property type="match status" value="1"/>
</dbReference>
<dbReference type="Pfam" id="PF03372">
    <property type="entry name" value="Exo_endo_phos"/>
    <property type="match status" value="1"/>
</dbReference>